<feature type="domain" description="Dienelactone hydrolase" evidence="2">
    <location>
        <begin position="48"/>
        <end position="264"/>
    </location>
</feature>
<comment type="caution">
    <text evidence="3">The sequence shown here is derived from an EMBL/GenBank/DDBJ whole genome shotgun (WGS) entry which is preliminary data.</text>
</comment>
<dbReference type="Gene3D" id="3.40.50.1820">
    <property type="entry name" value="alpha/beta hydrolase"/>
    <property type="match status" value="1"/>
</dbReference>
<evidence type="ECO:0000256" key="1">
    <source>
        <dbReference type="SAM" id="SignalP"/>
    </source>
</evidence>
<keyword evidence="1" id="KW-0732">Signal</keyword>
<organism evidence="3 4">
    <name type="scientific">Luteimonas rhizosphaericola</name>
    <dbReference type="NCBI Taxonomy" id="3042024"/>
    <lineage>
        <taxon>Bacteria</taxon>
        <taxon>Pseudomonadati</taxon>
        <taxon>Pseudomonadota</taxon>
        <taxon>Gammaproteobacteria</taxon>
        <taxon>Lysobacterales</taxon>
        <taxon>Lysobacteraceae</taxon>
        <taxon>Luteimonas</taxon>
    </lineage>
</organism>
<dbReference type="Pfam" id="PF01738">
    <property type="entry name" value="DLH"/>
    <property type="match status" value="1"/>
</dbReference>
<keyword evidence="3" id="KW-0378">Hydrolase</keyword>
<dbReference type="RefSeq" id="WP_280602829.1">
    <property type="nucleotide sequence ID" value="NZ_JARXRN010000028.1"/>
</dbReference>
<feature type="signal peptide" evidence="1">
    <location>
        <begin position="1"/>
        <end position="20"/>
    </location>
</feature>
<name>A0ABT6JMI2_9GAMM</name>
<protein>
    <submittedName>
        <fullName evidence="3">Dienelactone hydrolase family protein</fullName>
        <ecNumber evidence="3">3.1.-.-</ecNumber>
    </submittedName>
</protein>
<dbReference type="SUPFAM" id="SSF53474">
    <property type="entry name" value="alpha/beta-Hydrolases"/>
    <property type="match status" value="1"/>
</dbReference>
<dbReference type="PANTHER" id="PTHR22946">
    <property type="entry name" value="DIENELACTONE HYDROLASE DOMAIN-CONTAINING PROTEIN-RELATED"/>
    <property type="match status" value="1"/>
</dbReference>
<dbReference type="PANTHER" id="PTHR22946:SF4">
    <property type="entry name" value="ESTERASE FRSA"/>
    <property type="match status" value="1"/>
</dbReference>
<evidence type="ECO:0000259" key="2">
    <source>
        <dbReference type="Pfam" id="PF01738"/>
    </source>
</evidence>
<feature type="chain" id="PRO_5045802025" evidence="1">
    <location>
        <begin position="21"/>
        <end position="268"/>
    </location>
</feature>
<dbReference type="EC" id="3.1.-.-" evidence="3"/>
<accession>A0ABT6JMI2</accession>
<evidence type="ECO:0000313" key="3">
    <source>
        <dbReference type="EMBL" id="MDH5831877.1"/>
    </source>
</evidence>
<dbReference type="InterPro" id="IPR029058">
    <property type="entry name" value="AB_hydrolase_fold"/>
</dbReference>
<sequence length="268" mass="27693">MRLAAPLLALLSAVALPATAAAAMTSQPVEWSVDGEAYSGWLVYDDEDDDRRPGLVMVPNWMGVTDDALERAKAVAGDDYVVLVADVYGKGRQPKDSGEAGKLAGALRGDDRGALRARMQAALDTLKARAGEAPLDAGRIGAFGFCFGGSAVLELARAGADLAGVVSLHGGLAPGAQSPTASKIASPVLVLNGADDKAVSDADIAAFEQEMDAAGADWQFVDFSGAVHCFAEPSAGSDPASNCRYDARAAKRAYAMMDGFFEEAFGED</sequence>
<gene>
    <name evidence="3" type="ORF">QFW80_15250</name>
</gene>
<dbReference type="GO" id="GO:0016787">
    <property type="term" value="F:hydrolase activity"/>
    <property type="evidence" value="ECO:0007669"/>
    <property type="project" value="UniProtKB-KW"/>
</dbReference>
<dbReference type="Proteomes" id="UP001156831">
    <property type="component" value="Unassembled WGS sequence"/>
</dbReference>
<evidence type="ECO:0000313" key="4">
    <source>
        <dbReference type="Proteomes" id="UP001156831"/>
    </source>
</evidence>
<reference evidence="3 4" key="1">
    <citation type="submission" date="2023-04" db="EMBL/GenBank/DDBJ databases">
        <title>Luteimonas sp. M1R5S18.</title>
        <authorList>
            <person name="Sun J.-Q."/>
        </authorList>
    </citation>
    <scope>NUCLEOTIDE SEQUENCE [LARGE SCALE GENOMIC DNA]</scope>
    <source>
        <strain evidence="3 4">M1R5S18</strain>
    </source>
</reference>
<dbReference type="InterPro" id="IPR050261">
    <property type="entry name" value="FrsA_esterase"/>
</dbReference>
<dbReference type="EMBL" id="JARXRN010000028">
    <property type="protein sequence ID" value="MDH5831877.1"/>
    <property type="molecule type" value="Genomic_DNA"/>
</dbReference>
<proteinExistence type="predicted"/>
<keyword evidence="4" id="KW-1185">Reference proteome</keyword>
<dbReference type="InterPro" id="IPR002925">
    <property type="entry name" value="Dienelactn_hydro"/>
</dbReference>